<dbReference type="GO" id="GO:0003676">
    <property type="term" value="F:nucleic acid binding"/>
    <property type="evidence" value="ECO:0007669"/>
    <property type="project" value="InterPro"/>
</dbReference>
<dbReference type="InterPro" id="IPR048020">
    <property type="entry name" value="Transpos_IS3"/>
</dbReference>
<protein>
    <submittedName>
        <fullName evidence="2">IS3 family transposase</fullName>
    </submittedName>
</protein>
<accession>A0A5U0U9C3</accession>
<dbReference type="Pfam" id="PF13276">
    <property type="entry name" value="HTH_21"/>
    <property type="match status" value="1"/>
</dbReference>
<dbReference type="InterPro" id="IPR001584">
    <property type="entry name" value="Integrase_cat-core"/>
</dbReference>
<dbReference type="PANTHER" id="PTHR46889">
    <property type="entry name" value="TRANSPOSASE INSF FOR INSERTION SEQUENCE IS3B-RELATED"/>
    <property type="match status" value="1"/>
</dbReference>
<dbReference type="Pfam" id="PF00665">
    <property type="entry name" value="rve"/>
    <property type="match status" value="1"/>
</dbReference>
<dbReference type="InterPro" id="IPR050900">
    <property type="entry name" value="Transposase_IS3/IS150/IS904"/>
</dbReference>
<gene>
    <name evidence="2" type="ORF">DSO13_23200</name>
</gene>
<dbReference type="SUPFAM" id="SSF53098">
    <property type="entry name" value="Ribonuclease H-like"/>
    <property type="match status" value="1"/>
</dbReference>
<feature type="domain" description="Integrase catalytic" evidence="1">
    <location>
        <begin position="95"/>
        <end position="223"/>
    </location>
</feature>
<sequence length="223" mass="26116">MARSTWYHNLNALNRQDKYSHIKQKIKDIYFHHKGRYGYRRITISLRKQGIIINHKTVQRLMSELSLKALIRAKKYRSWKGEVGKIAPNVLQRDFNSQKIREKWVTDVTEFSIEGEKLYLSPILDLFNGEVIAYNMSEHPSMDLINGMLEKAFSTLGANDSPILHSDQGWQYQMSSYQTKLKNHGIIQSMSRKGNCLDNAVVESFFGTLKEECFYLNKYKNIR</sequence>
<dbReference type="GO" id="GO:0015074">
    <property type="term" value="P:DNA integration"/>
    <property type="evidence" value="ECO:0007669"/>
    <property type="project" value="InterPro"/>
</dbReference>
<proteinExistence type="predicted"/>
<dbReference type="Gene3D" id="3.30.420.10">
    <property type="entry name" value="Ribonuclease H-like superfamily/Ribonuclease H"/>
    <property type="match status" value="1"/>
</dbReference>
<dbReference type="AlphaFoldDB" id="A0A5U0U9C3"/>
<comment type="caution">
    <text evidence="2">The sequence shown here is derived from an EMBL/GenBank/DDBJ whole genome shotgun (WGS) entry which is preliminary data.</text>
</comment>
<dbReference type="NCBIfam" id="NF033516">
    <property type="entry name" value="transpos_IS3"/>
    <property type="match status" value="1"/>
</dbReference>
<name>A0A5U0U9C3_SALER</name>
<reference evidence="2" key="1">
    <citation type="submission" date="2018-07" db="EMBL/GenBank/DDBJ databases">
        <authorList>
            <consortium name="PulseNet: The National Subtyping Network for Foodborne Disease Surveillance"/>
            <person name="Tarr C.L."/>
            <person name="Trees E."/>
            <person name="Katz L.S."/>
            <person name="Carleton-Romer H.A."/>
            <person name="Stroika S."/>
            <person name="Kucerova Z."/>
            <person name="Roache K.F."/>
            <person name="Sabol A.L."/>
            <person name="Besser J."/>
            <person name="Gerner-Smidt P."/>
        </authorList>
    </citation>
    <scope>NUCLEOTIDE SEQUENCE</scope>
    <source>
        <strain evidence="2">PNUSAS044228</strain>
    </source>
</reference>
<evidence type="ECO:0000313" key="2">
    <source>
        <dbReference type="EMBL" id="EBO5673749.1"/>
    </source>
</evidence>
<organism evidence="2">
    <name type="scientific">Salmonella enterica</name>
    <name type="common">Salmonella choleraesuis</name>
    <dbReference type="NCBI Taxonomy" id="28901"/>
    <lineage>
        <taxon>Bacteria</taxon>
        <taxon>Pseudomonadati</taxon>
        <taxon>Pseudomonadota</taxon>
        <taxon>Gammaproteobacteria</taxon>
        <taxon>Enterobacterales</taxon>
        <taxon>Enterobacteriaceae</taxon>
        <taxon>Salmonella</taxon>
    </lineage>
</organism>
<dbReference type="PROSITE" id="PS50994">
    <property type="entry name" value="INTEGRASE"/>
    <property type="match status" value="1"/>
</dbReference>
<evidence type="ECO:0000259" key="1">
    <source>
        <dbReference type="PROSITE" id="PS50994"/>
    </source>
</evidence>
<dbReference type="InterPro" id="IPR012337">
    <property type="entry name" value="RNaseH-like_sf"/>
</dbReference>
<dbReference type="InterPro" id="IPR025948">
    <property type="entry name" value="HTH-like_dom"/>
</dbReference>
<dbReference type="EMBL" id="AAGIXS010000141">
    <property type="protein sequence ID" value="EBO5673749.1"/>
    <property type="molecule type" value="Genomic_DNA"/>
</dbReference>
<dbReference type="InterPro" id="IPR036397">
    <property type="entry name" value="RNaseH_sf"/>
</dbReference>